<feature type="transmembrane region" description="Helical" evidence="2">
    <location>
        <begin position="236"/>
        <end position="256"/>
    </location>
</feature>
<evidence type="ECO:0000313" key="4">
    <source>
        <dbReference type="Proteomes" id="UP001303046"/>
    </source>
</evidence>
<accession>A0ABR1DLD1</accession>
<name>A0ABR1DLD1_NECAM</name>
<evidence type="ECO:0000256" key="1">
    <source>
        <dbReference type="SAM" id="MobiDB-lite"/>
    </source>
</evidence>
<feature type="compositionally biased region" description="Polar residues" evidence="1">
    <location>
        <begin position="183"/>
        <end position="192"/>
    </location>
</feature>
<protein>
    <recommendedName>
        <fullName evidence="5">MARVEL domain-containing protein</fullName>
    </recommendedName>
</protein>
<dbReference type="EMBL" id="JAVFWL010000004">
    <property type="protein sequence ID" value="KAK6750968.1"/>
    <property type="molecule type" value="Genomic_DNA"/>
</dbReference>
<keyword evidence="2" id="KW-0812">Transmembrane</keyword>
<sequence>MGKVRVIGRRKTDSMGIERPTITNGNVMHQSMSFPEFVLATPVRLPRAIIRDTPPIRDISTSSESPIYQRHRVRTLDSSPYIGARALGVAPNAHNTVGPYWFPDHLSTRRPEEFPLSDIFNRQPISNQTSRKISAPANLTTLYPDQLMTDRLPMPTTSPIDHQESYFGENPHQLPRVALHSTDPLSQRQSPAQIVERGRPMQEESAVSSQRSSADDMETINARALRANPFLGYQRFMFALTKYPALVMTMIALWNITGRGDSMPKSDSEQGAFYAAFGTAGVVFASQILLSSNHYYLYKRARRMSYLYHLSMVVTFCGAVVCIVLASINFKNFRDNSKSTTECRYKNDCGCYSNQERLAYLSALAGGGIMLVVLAISTFIYGGIGLSLMKQRLAAEYAKKARERTYYNNGFQY</sequence>
<proteinExistence type="predicted"/>
<evidence type="ECO:0008006" key="5">
    <source>
        <dbReference type="Google" id="ProtNLM"/>
    </source>
</evidence>
<feature type="transmembrane region" description="Helical" evidence="2">
    <location>
        <begin position="360"/>
        <end position="384"/>
    </location>
</feature>
<keyword evidence="2" id="KW-1133">Transmembrane helix</keyword>
<feature type="region of interest" description="Disordered" evidence="1">
    <location>
        <begin position="183"/>
        <end position="215"/>
    </location>
</feature>
<evidence type="ECO:0000256" key="2">
    <source>
        <dbReference type="SAM" id="Phobius"/>
    </source>
</evidence>
<dbReference type="Proteomes" id="UP001303046">
    <property type="component" value="Unassembled WGS sequence"/>
</dbReference>
<comment type="caution">
    <text evidence="3">The sequence shown here is derived from an EMBL/GenBank/DDBJ whole genome shotgun (WGS) entry which is preliminary data.</text>
</comment>
<evidence type="ECO:0000313" key="3">
    <source>
        <dbReference type="EMBL" id="KAK6750968.1"/>
    </source>
</evidence>
<keyword evidence="2" id="KW-0472">Membrane</keyword>
<feature type="transmembrane region" description="Helical" evidence="2">
    <location>
        <begin position="306"/>
        <end position="328"/>
    </location>
</feature>
<reference evidence="3 4" key="1">
    <citation type="submission" date="2023-08" db="EMBL/GenBank/DDBJ databases">
        <title>A Necator americanus chromosomal reference genome.</title>
        <authorList>
            <person name="Ilik V."/>
            <person name="Petrzelkova K.J."/>
            <person name="Pardy F."/>
            <person name="Fuh T."/>
            <person name="Niatou-Singa F.S."/>
            <person name="Gouil Q."/>
            <person name="Baker L."/>
            <person name="Ritchie M.E."/>
            <person name="Jex A.R."/>
            <person name="Gazzola D."/>
            <person name="Li H."/>
            <person name="Toshio Fujiwara R."/>
            <person name="Zhan B."/>
            <person name="Aroian R.V."/>
            <person name="Pafco B."/>
            <person name="Schwarz E.M."/>
        </authorList>
    </citation>
    <scope>NUCLEOTIDE SEQUENCE [LARGE SCALE GENOMIC DNA]</scope>
    <source>
        <strain evidence="3 4">Aroian</strain>
        <tissue evidence="3">Whole animal</tissue>
    </source>
</reference>
<feature type="transmembrane region" description="Helical" evidence="2">
    <location>
        <begin position="271"/>
        <end position="290"/>
    </location>
</feature>
<keyword evidence="4" id="KW-1185">Reference proteome</keyword>
<organism evidence="3 4">
    <name type="scientific">Necator americanus</name>
    <name type="common">Human hookworm</name>
    <dbReference type="NCBI Taxonomy" id="51031"/>
    <lineage>
        <taxon>Eukaryota</taxon>
        <taxon>Metazoa</taxon>
        <taxon>Ecdysozoa</taxon>
        <taxon>Nematoda</taxon>
        <taxon>Chromadorea</taxon>
        <taxon>Rhabditida</taxon>
        <taxon>Rhabditina</taxon>
        <taxon>Rhabditomorpha</taxon>
        <taxon>Strongyloidea</taxon>
        <taxon>Ancylostomatidae</taxon>
        <taxon>Bunostominae</taxon>
        <taxon>Necator</taxon>
    </lineage>
</organism>
<gene>
    <name evidence="3" type="primary">Necator_chrIV.g16048</name>
    <name evidence="3" type="ORF">RB195_002752</name>
</gene>